<evidence type="ECO:0000313" key="5">
    <source>
        <dbReference type="Proteomes" id="UP000251571"/>
    </source>
</evidence>
<dbReference type="EMBL" id="QGDJ01000005">
    <property type="protein sequence ID" value="PWJ18037.1"/>
    <property type="molecule type" value="Genomic_DNA"/>
</dbReference>
<dbReference type="Proteomes" id="UP000251571">
    <property type="component" value="Unassembled WGS sequence"/>
</dbReference>
<evidence type="ECO:0000313" key="2">
    <source>
        <dbReference type="EMBL" id="PWJ18037.1"/>
    </source>
</evidence>
<keyword evidence="4" id="KW-1185">Reference proteome</keyword>
<evidence type="ECO:0000256" key="1">
    <source>
        <dbReference type="SAM" id="SignalP"/>
    </source>
</evidence>
<gene>
    <name evidence="2" type="ORF">BCF38_10524</name>
    <name evidence="3" type="ORF">SAMN05421539_10524</name>
</gene>
<name>A0A2Y9AQ67_9RHOB</name>
<protein>
    <submittedName>
        <fullName evidence="3">Uncharacterized protein</fullName>
    </submittedName>
</protein>
<organism evidence="3 5">
    <name type="scientific">Jannaschia seohaensis</name>
    <dbReference type="NCBI Taxonomy" id="475081"/>
    <lineage>
        <taxon>Bacteria</taxon>
        <taxon>Pseudomonadati</taxon>
        <taxon>Pseudomonadota</taxon>
        <taxon>Alphaproteobacteria</taxon>
        <taxon>Rhodobacterales</taxon>
        <taxon>Roseobacteraceae</taxon>
        <taxon>Jannaschia</taxon>
    </lineage>
</organism>
<accession>A0A2Y9AQ67</accession>
<keyword evidence="1" id="KW-0732">Signal</keyword>
<dbReference type="EMBL" id="UETC01000005">
    <property type="protein sequence ID" value="SSA46560.1"/>
    <property type="molecule type" value="Genomic_DNA"/>
</dbReference>
<reference evidence="2 4" key="2">
    <citation type="submission" date="2018-03" db="EMBL/GenBank/DDBJ databases">
        <title>Genomic Encyclopedia of Archaeal and Bacterial Type Strains, Phase II (KMG-II): from individual species to whole genera.</title>
        <authorList>
            <person name="Goeker M."/>
        </authorList>
    </citation>
    <scope>NUCLEOTIDE SEQUENCE [LARGE SCALE GENOMIC DNA]</scope>
    <source>
        <strain evidence="2 4">DSM 25227</strain>
    </source>
</reference>
<reference evidence="3 5" key="1">
    <citation type="submission" date="2016-10" db="EMBL/GenBank/DDBJ databases">
        <authorList>
            <person name="Cai Z."/>
        </authorList>
    </citation>
    <scope>NUCLEOTIDE SEQUENCE [LARGE SCALE GENOMIC DNA]</scope>
    <source>
        <strain evidence="3 5">DSM 25227</strain>
    </source>
</reference>
<dbReference type="RefSeq" id="WP_109564534.1">
    <property type="nucleotide sequence ID" value="NZ_QGDJ01000005.1"/>
</dbReference>
<dbReference type="AlphaFoldDB" id="A0A2Y9AQ67"/>
<feature type="chain" id="PRO_5036058928" evidence="1">
    <location>
        <begin position="21"/>
        <end position="106"/>
    </location>
</feature>
<proteinExistence type="predicted"/>
<dbReference type="Proteomes" id="UP000245839">
    <property type="component" value="Unassembled WGS sequence"/>
</dbReference>
<feature type="signal peptide" evidence="1">
    <location>
        <begin position="1"/>
        <end position="20"/>
    </location>
</feature>
<evidence type="ECO:0000313" key="3">
    <source>
        <dbReference type="EMBL" id="SSA46560.1"/>
    </source>
</evidence>
<evidence type="ECO:0000313" key="4">
    <source>
        <dbReference type="Proteomes" id="UP000245839"/>
    </source>
</evidence>
<dbReference type="OrthoDB" id="7659418at2"/>
<sequence length="106" mass="11007">MKTLVSALVAVAALTGAASATQVESGLHGAIAHFNQDRKTSEHISVPGPDVVSISARAHSHEPVFAQFNAEADGQDDRRGTVGVTFVPGTPTLAVEIFERIGAESE</sequence>